<evidence type="ECO:0000313" key="2">
    <source>
        <dbReference type="Proteomes" id="UP000626109"/>
    </source>
</evidence>
<proteinExistence type="predicted"/>
<name>A0A813K517_POLGL</name>
<dbReference type="AlphaFoldDB" id="A0A813K517"/>
<comment type="caution">
    <text evidence="1">The sequence shown here is derived from an EMBL/GenBank/DDBJ whole genome shotgun (WGS) entry which is preliminary data.</text>
</comment>
<gene>
    <name evidence="1" type="ORF">PGLA2088_LOCUS28687</name>
</gene>
<sequence>MTGRTPRTEQTMCEGTTGAFKILKSDPDAKTHTIKSSNADGEEICQTTISEHDEHLEIGKHIHDEMERRWGTLTARDKETDLVEHEMRNWWNVVSRVRTLTQREWFFPVFNLIWESPQYRKWTIQGDSNIADPGSEEE</sequence>
<accession>A0A813K517</accession>
<dbReference type="Proteomes" id="UP000626109">
    <property type="component" value="Unassembled WGS sequence"/>
</dbReference>
<organism evidence="1 2">
    <name type="scientific">Polarella glacialis</name>
    <name type="common">Dinoflagellate</name>
    <dbReference type="NCBI Taxonomy" id="89957"/>
    <lineage>
        <taxon>Eukaryota</taxon>
        <taxon>Sar</taxon>
        <taxon>Alveolata</taxon>
        <taxon>Dinophyceae</taxon>
        <taxon>Suessiales</taxon>
        <taxon>Suessiaceae</taxon>
        <taxon>Polarella</taxon>
    </lineage>
</organism>
<evidence type="ECO:0000313" key="1">
    <source>
        <dbReference type="EMBL" id="CAE8694114.1"/>
    </source>
</evidence>
<dbReference type="EMBL" id="CAJNNW010027986">
    <property type="protein sequence ID" value="CAE8694114.1"/>
    <property type="molecule type" value="Genomic_DNA"/>
</dbReference>
<reference evidence="1" key="1">
    <citation type="submission" date="2021-02" db="EMBL/GenBank/DDBJ databases">
        <authorList>
            <person name="Dougan E. K."/>
            <person name="Rhodes N."/>
            <person name="Thang M."/>
            <person name="Chan C."/>
        </authorList>
    </citation>
    <scope>NUCLEOTIDE SEQUENCE</scope>
</reference>
<protein>
    <submittedName>
        <fullName evidence="1">Uncharacterized protein</fullName>
    </submittedName>
</protein>